<keyword evidence="7" id="KW-1185">Reference proteome</keyword>
<accession>A0A8H7JC91</accession>
<keyword evidence="2 4" id="KW-0863">Zinc-finger</keyword>
<dbReference type="InterPro" id="IPR002893">
    <property type="entry name" value="Znf_MYND"/>
</dbReference>
<dbReference type="Gene3D" id="6.10.140.2220">
    <property type="match status" value="1"/>
</dbReference>
<evidence type="ECO:0000256" key="3">
    <source>
        <dbReference type="ARBA" id="ARBA00022833"/>
    </source>
</evidence>
<dbReference type="Pfam" id="PF01753">
    <property type="entry name" value="zf-MYND"/>
    <property type="match status" value="1"/>
</dbReference>
<evidence type="ECO:0000313" key="7">
    <source>
        <dbReference type="Proteomes" id="UP000651452"/>
    </source>
</evidence>
<sequence length="239" mass="27266">MANERKTCAYCKKTAETRGLQCLQSCARCKTALYCGRDCQKADYKSHKKVCPKPREHSNPYSAPRLHALERHVPDPFTQLDNGTYLHNRPESDTFKLLVDSFRIRQADDFDYEKKTTPPSIYTGAACSTEPFRQYLNKATTCKSLLPPWWTPEKIEECVILGKSGGWSDIRKKVTKHEVIQHYGYEKMPLQLRLLAEAIYGVGTMGQNGSGMRKMMRQMESGGLPNGQMMSMIDVSQKR</sequence>
<protein>
    <recommendedName>
        <fullName evidence="5">MYND-type domain-containing protein</fullName>
    </recommendedName>
</protein>
<dbReference type="SUPFAM" id="SSF144232">
    <property type="entry name" value="HIT/MYND zinc finger-like"/>
    <property type="match status" value="1"/>
</dbReference>
<reference evidence="6" key="2">
    <citation type="submission" date="2020-09" db="EMBL/GenBank/DDBJ databases">
        <title>Reference genome assembly for Australian Ascochyta lentis isolate Al4.</title>
        <authorList>
            <person name="Lee R.C."/>
            <person name="Farfan-Caceres L.M."/>
            <person name="Debler J.W."/>
            <person name="Williams A.H."/>
            <person name="Henares B.M."/>
        </authorList>
    </citation>
    <scope>NUCLEOTIDE SEQUENCE</scope>
    <source>
        <strain evidence="6">Al4</strain>
    </source>
</reference>
<keyword evidence="1" id="KW-0479">Metal-binding</keyword>
<dbReference type="GO" id="GO:0008270">
    <property type="term" value="F:zinc ion binding"/>
    <property type="evidence" value="ECO:0007669"/>
    <property type="project" value="UniProtKB-KW"/>
</dbReference>
<dbReference type="PROSITE" id="PS01360">
    <property type="entry name" value="ZF_MYND_1"/>
    <property type="match status" value="1"/>
</dbReference>
<comment type="caution">
    <text evidence="6">The sequence shown here is derived from an EMBL/GenBank/DDBJ whole genome shotgun (WGS) entry which is preliminary data.</text>
</comment>
<evidence type="ECO:0000256" key="1">
    <source>
        <dbReference type="ARBA" id="ARBA00022723"/>
    </source>
</evidence>
<evidence type="ECO:0000256" key="2">
    <source>
        <dbReference type="ARBA" id="ARBA00022771"/>
    </source>
</evidence>
<dbReference type="AlphaFoldDB" id="A0A8H7JC91"/>
<gene>
    <name evidence="6" type="ORF">EKO04_001641</name>
</gene>
<evidence type="ECO:0000313" key="6">
    <source>
        <dbReference type="EMBL" id="KAF9700337.1"/>
    </source>
</evidence>
<evidence type="ECO:0000256" key="4">
    <source>
        <dbReference type="PROSITE-ProRule" id="PRU00134"/>
    </source>
</evidence>
<proteinExistence type="predicted"/>
<reference evidence="6" key="1">
    <citation type="submission" date="2018-12" db="EMBL/GenBank/DDBJ databases">
        <authorList>
            <person name="Syme R.A."/>
            <person name="Farfan-Caceres L."/>
            <person name="Lichtenzveig J."/>
        </authorList>
    </citation>
    <scope>NUCLEOTIDE SEQUENCE</scope>
    <source>
        <strain evidence="6">Al4</strain>
    </source>
</reference>
<name>A0A8H7JC91_9PLEO</name>
<evidence type="ECO:0000259" key="5">
    <source>
        <dbReference type="PROSITE" id="PS50865"/>
    </source>
</evidence>
<keyword evidence="3" id="KW-0862">Zinc</keyword>
<feature type="domain" description="MYND-type" evidence="5">
    <location>
        <begin position="8"/>
        <end position="51"/>
    </location>
</feature>
<dbReference type="OrthoDB" id="432970at2759"/>
<dbReference type="PROSITE" id="PS50865">
    <property type="entry name" value="ZF_MYND_2"/>
    <property type="match status" value="1"/>
</dbReference>
<organism evidence="6 7">
    <name type="scientific">Ascochyta lentis</name>
    <dbReference type="NCBI Taxonomy" id="205686"/>
    <lineage>
        <taxon>Eukaryota</taxon>
        <taxon>Fungi</taxon>
        <taxon>Dikarya</taxon>
        <taxon>Ascomycota</taxon>
        <taxon>Pezizomycotina</taxon>
        <taxon>Dothideomycetes</taxon>
        <taxon>Pleosporomycetidae</taxon>
        <taxon>Pleosporales</taxon>
        <taxon>Pleosporineae</taxon>
        <taxon>Didymellaceae</taxon>
        <taxon>Ascochyta</taxon>
    </lineage>
</organism>
<dbReference type="Proteomes" id="UP000651452">
    <property type="component" value="Unassembled WGS sequence"/>
</dbReference>
<dbReference type="EMBL" id="RZGK01000003">
    <property type="protein sequence ID" value="KAF9700337.1"/>
    <property type="molecule type" value="Genomic_DNA"/>
</dbReference>